<protein>
    <submittedName>
        <fullName evidence="2">DsrE/DsrF-like family protein</fullName>
    </submittedName>
</protein>
<dbReference type="InterPro" id="IPR027396">
    <property type="entry name" value="DsrEFH-like"/>
</dbReference>
<dbReference type="SUPFAM" id="SSF75169">
    <property type="entry name" value="DsrEFH-like"/>
    <property type="match status" value="1"/>
</dbReference>
<keyword evidence="1" id="KW-0732">Signal</keyword>
<evidence type="ECO:0000256" key="1">
    <source>
        <dbReference type="SAM" id="SignalP"/>
    </source>
</evidence>
<dbReference type="EMBL" id="QFXE01000013">
    <property type="protein sequence ID" value="RDH85528.1"/>
    <property type="molecule type" value="Genomic_DNA"/>
</dbReference>
<dbReference type="Proteomes" id="UP000254771">
    <property type="component" value="Unassembled WGS sequence"/>
</dbReference>
<dbReference type="InterPro" id="IPR003787">
    <property type="entry name" value="Sulphur_relay_DsrE/F-like"/>
</dbReference>
<organism evidence="2 3">
    <name type="scientific">endosymbiont of Escarpia spicata</name>
    <dbReference type="NCBI Taxonomy" id="2200908"/>
    <lineage>
        <taxon>Bacteria</taxon>
        <taxon>Pseudomonadati</taxon>
        <taxon>Pseudomonadota</taxon>
        <taxon>Gammaproteobacteria</taxon>
        <taxon>sulfur-oxidizing symbionts</taxon>
    </lineage>
</organism>
<keyword evidence="3" id="KW-1185">Reference proteome</keyword>
<comment type="caution">
    <text evidence="2">The sequence shown here is derived from an EMBL/GenBank/DDBJ whole genome shotgun (WGS) entry which is preliminary data.</text>
</comment>
<dbReference type="AlphaFoldDB" id="A0A370DKU9"/>
<feature type="signal peptide" evidence="1">
    <location>
        <begin position="1"/>
        <end position="24"/>
    </location>
</feature>
<name>A0A370DKU9_9GAMM</name>
<accession>A0A370DKU9</accession>
<feature type="chain" id="PRO_5017050492" evidence="1">
    <location>
        <begin position="25"/>
        <end position="146"/>
    </location>
</feature>
<dbReference type="Gene3D" id="3.40.1260.10">
    <property type="entry name" value="DsrEFH-like"/>
    <property type="match status" value="1"/>
</dbReference>
<gene>
    <name evidence="2" type="ORF">DIZ78_11355</name>
</gene>
<evidence type="ECO:0000313" key="2">
    <source>
        <dbReference type="EMBL" id="RDH85528.1"/>
    </source>
</evidence>
<sequence length="146" mass="15927">MRSKKALFMSIFLAVILFPLQSQAVEDKSMGLYINLTEIDKGPAGHAMHFAGKMMKRGHPVTLFLNKGAVLFASKSAPHGKFPMAGKTVPEMMQGLIKNGAVVIVCKMCAKMHGIEASDLIDGTKLGNPDLVSEFLFDPKYKAISW</sequence>
<proteinExistence type="predicted"/>
<dbReference type="Pfam" id="PF02635">
    <property type="entry name" value="DsrE"/>
    <property type="match status" value="1"/>
</dbReference>
<evidence type="ECO:0000313" key="3">
    <source>
        <dbReference type="Proteomes" id="UP000254771"/>
    </source>
</evidence>
<reference evidence="2 3" key="1">
    <citation type="journal article" date="2018" name="ISME J.">
        <title>Endosymbiont genomes yield clues of tubeworm success.</title>
        <authorList>
            <person name="Li Y."/>
            <person name="Liles M.R."/>
            <person name="Halanych K.M."/>
        </authorList>
    </citation>
    <scope>NUCLEOTIDE SEQUENCE [LARGE SCALE GENOMIC DNA]</scope>
    <source>
        <strain evidence="2">A1462</strain>
    </source>
</reference>